<reference evidence="9 10" key="1">
    <citation type="submission" date="2019-10" db="EMBL/GenBank/DDBJ databases">
        <title>Bifidobacterium from non-human primates.</title>
        <authorList>
            <person name="Modesto M."/>
        </authorList>
    </citation>
    <scope>NUCLEOTIDE SEQUENCE [LARGE SCALE GENOMIC DNA]</scope>
    <source>
        <strain evidence="9 10">TREC</strain>
    </source>
</reference>
<feature type="transmembrane region" description="Helical" evidence="8">
    <location>
        <begin position="80"/>
        <end position="100"/>
    </location>
</feature>
<gene>
    <name evidence="9" type="ORF">GFD22_04870</name>
</gene>
<dbReference type="PANTHER" id="PTHR30269:SF0">
    <property type="entry name" value="MEMBRANE TRANSPORTER PROTEIN YFCA-RELATED"/>
    <property type="match status" value="1"/>
</dbReference>
<sequence length="261" mass="26946">MDLTALPPLWITLLIVCPLVLVGGMVDAVAGGGGLITMPAYLIAGVPPHLAIATNQLSAGLGSTTSTVRLCRNGFVNVKLAVPAALFGFAGSVGGARVTLLVPEGVLRYVLLALLPLIAVVVLRKKSFAAKDRPMPARRRWLLVAACSLACGLYNGFYGPGSGTFTLLAFTAVAGMGLHDASGDMKIWNLSANVASIVTFALSGQMWWVVGLVAGVFGMVGHYLGAGLVLKDGTRIVRPVIVGVLVLLFARTALELAGVIA</sequence>
<dbReference type="Pfam" id="PF01925">
    <property type="entry name" value="TauE"/>
    <property type="match status" value="1"/>
</dbReference>
<keyword evidence="3" id="KW-0813">Transport</keyword>
<dbReference type="OrthoDB" id="554695at2"/>
<keyword evidence="4 8" id="KW-1003">Cell membrane</keyword>
<keyword evidence="5 8" id="KW-0812">Transmembrane</keyword>
<evidence type="ECO:0000313" key="9">
    <source>
        <dbReference type="EMBL" id="NEG78311.1"/>
    </source>
</evidence>
<keyword evidence="6 8" id="KW-1133">Transmembrane helix</keyword>
<feature type="transmembrane region" description="Helical" evidence="8">
    <location>
        <begin position="164"/>
        <end position="182"/>
    </location>
</feature>
<keyword evidence="7 8" id="KW-0472">Membrane</keyword>
<dbReference type="InterPro" id="IPR052017">
    <property type="entry name" value="TSUP"/>
</dbReference>
<dbReference type="RefSeq" id="WP_152349926.1">
    <property type="nucleotide sequence ID" value="NZ_WBSN01000004.1"/>
</dbReference>
<evidence type="ECO:0000256" key="4">
    <source>
        <dbReference type="ARBA" id="ARBA00022475"/>
    </source>
</evidence>
<feature type="transmembrane region" description="Helical" evidence="8">
    <location>
        <begin position="106"/>
        <end position="123"/>
    </location>
</feature>
<proteinExistence type="inferred from homology"/>
<evidence type="ECO:0000313" key="10">
    <source>
        <dbReference type="Proteomes" id="UP000469763"/>
    </source>
</evidence>
<evidence type="ECO:0000256" key="2">
    <source>
        <dbReference type="ARBA" id="ARBA00009142"/>
    </source>
</evidence>
<dbReference type="Proteomes" id="UP000469763">
    <property type="component" value="Unassembled WGS sequence"/>
</dbReference>
<evidence type="ECO:0000256" key="7">
    <source>
        <dbReference type="ARBA" id="ARBA00023136"/>
    </source>
</evidence>
<comment type="subcellular location">
    <subcellularLocation>
        <location evidence="1 8">Cell membrane</location>
        <topology evidence="1 8">Multi-pass membrane protein</topology>
    </subcellularLocation>
</comment>
<dbReference type="AlphaFoldDB" id="A0A7K3TGU4"/>
<evidence type="ECO:0000256" key="6">
    <source>
        <dbReference type="ARBA" id="ARBA00022989"/>
    </source>
</evidence>
<feature type="transmembrane region" description="Helical" evidence="8">
    <location>
        <begin position="240"/>
        <end position="260"/>
    </location>
</feature>
<feature type="transmembrane region" description="Helical" evidence="8">
    <location>
        <begin position="194"/>
        <end position="220"/>
    </location>
</feature>
<evidence type="ECO:0000256" key="8">
    <source>
        <dbReference type="RuleBase" id="RU363041"/>
    </source>
</evidence>
<accession>A0A7K3TGU4</accession>
<comment type="caution">
    <text evidence="9">The sequence shown here is derived from an EMBL/GenBank/DDBJ whole genome shotgun (WGS) entry which is preliminary data.</text>
</comment>
<evidence type="ECO:0000256" key="5">
    <source>
        <dbReference type="ARBA" id="ARBA00022692"/>
    </source>
</evidence>
<name>A0A7K3TGU4_9BIFI</name>
<feature type="transmembrane region" description="Helical" evidence="8">
    <location>
        <begin position="6"/>
        <end position="30"/>
    </location>
</feature>
<protein>
    <recommendedName>
        <fullName evidence="8">Probable membrane transporter protein</fullName>
    </recommendedName>
</protein>
<evidence type="ECO:0000256" key="1">
    <source>
        <dbReference type="ARBA" id="ARBA00004651"/>
    </source>
</evidence>
<dbReference type="PANTHER" id="PTHR30269">
    <property type="entry name" value="TRANSMEMBRANE PROTEIN YFCA"/>
    <property type="match status" value="1"/>
</dbReference>
<evidence type="ECO:0000256" key="3">
    <source>
        <dbReference type="ARBA" id="ARBA00022448"/>
    </source>
</evidence>
<comment type="similarity">
    <text evidence="2 8">Belongs to the 4-toluene sulfonate uptake permease (TSUP) (TC 2.A.102) family.</text>
</comment>
<organism evidence="9 10">
    <name type="scientific">Bifidobacterium avesanii</name>
    <dbReference type="NCBI Taxonomy" id="1798157"/>
    <lineage>
        <taxon>Bacteria</taxon>
        <taxon>Bacillati</taxon>
        <taxon>Actinomycetota</taxon>
        <taxon>Actinomycetes</taxon>
        <taxon>Bifidobacteriales</taxon>
        <taxon>Bifidobacteriaceae</taxon>
        <taxon>Bifidobacterium</taxon>
    </lineage>
</organism>
<dbReference type="EMBL" id="WHZY01000005">
    <property type="protein sequence ID" value="NEG78311.1"/>
    <property type="molecule type" value="Genomic_DNA"/>
</dbReference>
<keyword evidence="10" id="KW-1185">Reference proteome</keyword>
<dbReference type="GO" id="GO:0005886">
    <property type="term" value="C:plasma membrane"/>
    <property type="evidence" value="ECO:0007669"/>
    <property type="project" value="UniProtKB-SubCell"/>
</dbReference>
<dbReference type="InterPro" id="IPR002781">
    <property type="entry name" value="TM_pro_TauE-like"/>
</dbReference>